<evidence type="ECO:0000256" key="1">
    <source>
        <dbReference type="ARBA" id="ARBA00001947"/>
    </source>
</evidence>
<evidence type="ECO:0000313" key="11">
    <source>
        <dbReference type="Proteomes" id="UP000092024"/>
    </source>
</evidence>
<dbReference type="InterPro" id="IPR036866">
    <property type="entry name" value="RibonucZ/Hydroxyglut_hydro"/>
</dbReference>
<dbReference type="Pfam" id="PF00753">
    <property type="entry name" value="Lactamase_B"/>
    <property type="match status" value="1"/>
</dbReference>
<evidence type="ECO:0000256" key="2">
    <source>
        <dbReference type="ARBA" id="ARBA00007749"/>
    </source>
</evidence>
<comment type="cofactor">
    <cofactor evidence="1">
        <name>Zn(2+)</name>
        <dbReference type="ChEBI" id="CHEBI:29105"/>
    </cofactor>
</comment>
<evidence type="ECO:0000313" key="10">
    <source>
        <dbReference type="EMBL" id="OBR65564.1"/>
    </source>
</evidence>
<keyword evidence="5" id="KW-0862">Zinc</keyword>
<keyword evidence="4 10" id="KW-0378">Hydrolase</keyword>
<organism evidence="10 11">
    <name type="scientific">Paenibacillus oryzae</name>
    <dbReference type="NCBI Taxonomy" id="1844972"/>
    <lineage>
        <taxon>Bacteria</taxon>
        <taxon>Bacillati</taxon>
        <taxon>Bacillota</taxon>
        <taxon>Bacilli</taxon>
        <taxon>Bacillales</taxon>
        <taxon>Paenibacillaceae</taxon>
        <taxon>Paenibacillus</taxon>
    </lineage>
</organism>
<dbReference type="InterPro" id="IPR051013">
    <property type="entry name" value="MBL_superfamily_lactonases"/>
</dbReference>
<gene>
    <name evidence="10" type="ORF">A7K91_10860</name>
</gene>
<keyword evidence="11" id="KW-1185">Reference proteome</keyword>
<dbReference type="AlphaFoldDB" id="A0A1A5YIZ2"/>
<evidence type="ECO:0000256" key="8">
    <source>
        <dbReference type="ARBA" id="ARBA00048505"/>
    </source>
</evidence>
<dbReference type="InterPro" id="IPR001279">
    <property type="entry name" value="Metallo-B-lactamas"/>
</dbReference>
<reference evidence="10 11" key="1">
    <citation type="submission" date="2016-05" db="EMBL/GenBank/DDBJ databases">
        <title>Paenibacillus oryzae. sp. nov., isolated from the rice root.</title>
        <authorList>
            <person name="Zhang J."/>
            <person name="Zhang X."/>
        </authorList>
    </citation>
    <scope>NUCLEOTIDE SEQUENCE [LARGE SCALE GENOMIC DNA]</scope>
    <source>
        <strain evidence="10 11">1DrF-4</strain>
    </source>
</reference>
<comment type="function">
    <text evidence="7">Counteracts the endogenous Pycsar antiviral defense system. Phosphodiesterase that enables metal-dependent hydrolysis of host cyclic nucleotide Pycsar defense signals such as cCMP and cUMP.</text>
</comment>
<dbReference type="EMBL" id="LYPA01000056">
    <property type="protein sequence ID" value="OBR65564.1"/>
    <property type="molecule type" value="Genomic_DNA"/>
</dbReference>
<dbReference type="GO" id="GO:0046872">
    <property type="term" value="F:metal ion binding"/>
    <property type="evidence" value="ECO:0007669"/>
    <property type="project" value="UniProtKB-KW"/>
</dbReference>
<dbReference type="Gene3D" id="3.60.15.10">
    <property type="entry name" value="Ribonuclease Z/Hydroxyacylglutathione hydrolase-like"/>
    <property type="match status" value="1"/>
</dbReference>
<comment type="catalytic activity">
    <reaction evidence="8">
        <text>3',5'-cyclic UMP + H2O = UMP + H(+)</text>
        <dbReference type="Rhea" id="RHEA:70575"/>
        <dbReference type="ChEBI" id="CHEBI:15377"/>
        <dbReference type="ChEBI" id="CHEBI:15378"/>
        <dbReference type="ChEBI" id="CHEBI:57865"/>
        <dbReference type="ChEBI" id="CHEBI:184387"/>
    </reaction>
    <physiologicalReaction direction="left-to-right" evidence="8">
        <dbReference type="Rhea" id="RHEA:70576"/>
    </physiologicalReaction>
</comment>
<dbReference type="SUPFAM" id="SSF56281">
    <property type="entry name" value="Metallo-hydrolase/oxidoreductase"/>
    <property type="match status" value="1"/>
</dbReference>
<dbReference type="PANTHER" id="PTHR42978:SF2">
    <property type="entry name" value="102 KBASES UNSTABLE REGION: FROM 1 TO 119443"/>
    <property type="match status" value="1"/>
</dbReference>
<sequence length="279" mass="30820">MHVGLELFAAGYCRHPEFLTLDGGTIRPVSFPAGFALITHPERGYILFDTGYSARFFQETSKLPALLYRWITPVIFKEEDSALDQLKRLGIEAEEIRYIILSHFHGDHIAGLRDFPAAAILYKGEAYNAVKGLGAFAAVKAAYLPGLLPGDFAERSLLMEDAAHLTLNREFPFEHGYDLFGDGSLIAVDVPGHAAGQIGLFLTTDAGTHFLCADAVWSSRAYRERRSPHAAARLIMSSPAQYEDSFQRLCSLHEQYPHIEIVPSHCAEALSRGKRGNGL</sequence>
<evidence type="ECO:0000256" key="5">
    <source>
        <dbReference type="ARBA" id="ARBA00022833"/>
    </source>
</evidence>
<name>A0A1A5YIZ2_9BACL</name>
<evidence type="ECO:0000256" key="4">
    <source>
        <dbReference type="ARBA" id="ARBA00022801"/>
    </source>
</evidence>
<evidence type="ECO:0000256" key="3">
    <source>
        <dbReference type="ARBA" id="ARBA00022723"/>
    </source>
</evidence>
<accession>A0A1A5YIZ2</accession>
<dbReference type="SMART" id="SM00849">
    <property type="entry name" value="Lactamase_B"/>
    <property type="match status" value="1"/>
</dbReference>
<evidence type="ECO:0000256" key="6">
    <source>
        <dbReference type="ARBA" id="ARBA00034221"/>
    </source>
</evidence>
<protein>
    <submittedName>
        <fullName evidence="10">MBL fold metallo-hydrolase</fullName>
    </submittedName>
</protein>
<dbReference type="GO" id="GO:0016787">
    <property type="term" value="F:hydrolase activity"/>
    <property type="evidence" value="ECO:0007669"/>
    <property type="project" value="UniProtKB-KW"/>
</dbReference>
<comment type="catalytic activity">
    <reaction evidence="6">
        <text>3',5'-cyclic CMP + H2O = CMP + H(+)</text>
        <dbReference type="Rhea" id="RHEA:72675"/>
        <dbReference type="ChEBI" id="CHEBI:15377"/>
        <dbReference type="ChEBI" id="CHEBI:15378"/>
        <dbReference type="ChEBI" id="CHEBI:58003"/>
        <dbReference type="ChEBI" id="CHEBI:60377"/>
    </reaction>
    <physiologicalReaction direction="left-to-right" evidence="6">
        <dbReference type="Rhea" id="RHEA:72676"/>
    </physiologicalReaction>
</comment>
<dbReference type="STRING" id="1844972.A7K91_10860"/>
<dbReference type="PANTHER" id="PTHR42978">
    <property type="entry name" value="QUORUM-QUENCHING LACTONASE YTNP-RELATED-RELATED"/>
    <property type="match status" value="1"/>
</dbReference>
<feature type="domain" description="Metallo-beta-lactamase" evidence="9">
    <location>
        <begin position="32"/>
        <end position="265"/>
    </location>
</feature>
<proteinExistence type="inferred from homology"/>
<comment type="similarity">
    <text evidence="2">Belongs to the metallo-beta-lactamase superfamily.</text>
</comment>
<evidence type="ECO:0000256" key="7">
    <source>
        <dbReference type="ARBA" id="ARBA00034301"/>
    </source>
</evidence>
<evidence type="ECO:0000259" key="9">
    <source>
        <dbReference type="SMART" id="SM00849"/>
    </source>
</evidence>
<dbReference type="CDD" id="cd07730">
    <property type="entry name" value="metallo-hydrolase-like_MBL-fold"/>
    <property type="match status" value="1"/>
</dbReference>
<keyword evidence="3" id="KW-0479">Metal-binding</keyword>
<dbReference type="Proteomes" id="UP000092024">
    <property type="component" value="Unassembled WGS sequence"/>
</dbReference>
<comment type="caution">
    <text evidence="10">The sequence shown here is derived from an EMBL/GenBank/DDBJ whole genome shotgun (WGS) entry which is preliminary data.</text>
</comment>